<comment type="caution">
    <text evidence="2">The sequence shown here is derived from an EMBL/GenBank/DDBJ whole genome shotgun (WGS) entry which is preliminary data.</text>
</comment>
<reference evidence="2" key="2">
    <citation type="journal article" date="2021" name="PeerJ">
        <title>Extensive microbial diversity within the chicken gut microbiome revealed by metagenomics and culture.</title>
        <authorList>
            <person name="Gilroy R."/>
            <person name="Ravi A."/>
            <person name="Getino M."/>
            <person name="Pursley I."/>
            <person name="Horton D.L."/>
            <person name="Alikhan N.F."/>
            <person name="Baker D."/>
            <person name="Gharbi K."/>
            <person name="Hall N."/>
            <person name="Watson M."/>
            <person name="Adriaenssens E.M."/>
            <person name="Foster-Nyarko E."/>
            <person name="Jarju S."/>
            <person name="Secka A."/>
            <person name="Antonio M."/>
            <person name="Oren A."/>
            <person name="Chaudhuri R.R."/>
            <person name="La Ragione R."/>
            <person name="Hildebrand F."/>
            <person name="Pallen M.J."/>
        </authorList>
    </citation>
    <scope>NUCLEOTIDE SEQUENCE</scope>
    <source>
        <strain evidence="2">10192</strain>
    </source>
</reference>
<protein>
    <submittedName>
        <fullName evidence="2">Uncharacterized protein</fullName>
    </submittedName>
</protein>
<dbReference type="Proteomes" id="UP000823632">
    <property type="component" value="Unassembled WGS sequence"/>
</dbReference>
<name>A0A9D9DQT9_9BACT</name>
<organism evidence="2 3">
    <name type="scientific">Candidatus Scatousia excrementipullorum</name>
    <dbReference type="NCBI Taxonomy" id="2840936"/>
    <lineage>
        <taxon>Bacteria</taxon>
        <taxon>Candidatus Scatousia</taxon>
    </lineage>
</organism>
<evidence type="ECO:0000256" key="1">
    <source>
        <dbReference type="SAM" id="MobiDB-lite"/>
    </source>
</evidence>
<feature type="region of interest" description="Disordered" evidence="1">
    <location>
        <begin position="1"/>
        <end position="44"/>
    </location>
</feature>
<sequence>MFNSVNNPFGRKIESSTSSDSNSRQREQQQEQKEKKFLEQEEPDEVKIGGRPVLTEDEIKYMVNEYIKKIKEEHENELKVIEKADKFLARFDVKKFMKQNPNLTAPDFYMVMYSETEYITN</sequence>
<evidence type="ECO:0000313" key="3">
    <source>
        <dbReference type="Proteomes" id="UP000823632"/>
    </source>
</evidence>
<reference evidence="2" key="1">
    <citation type="submission" date="2020-10" db="EMBL/GenBank/DDBJ databases">
        <authorList>
            <person name="Gilroy R."/>
        </authorList>
    </citation>
    <scope>NUCLEOTIDE SEQUENCE</scope>
    <source>
        <strain evidence="2">10192</strain>
    </source>
</reference>
<feature type="compositionally biased region" description="Basic and acidic residues" evidence="1">
    <location>
        <begin position="23"/>
        <end position="39"/>
    </location>
</feature>
<dbReference type="AlphaFoldDB" id="A0A9D9DQT9"/>
<evidence type="ECO:0000313" key="2">
    <source>
        <dbReference type="EMBL" id="MBO8431607.1"/>
    </source>
</evidence>
<gene>
    <name evidence="2" type="ORF">IAC76_09495</name>
</gene>
<accession>A0A9D9DQT9</accession>
<dbReference type="EMBL" id="JADIND010000212">
    <property type="protein sequence ID" value="MBO8431607.1"/>
    <property type="molecule type" value="Genomic_DNA"/>
</dbReference>
<proteinExistence type="predicted"/>